<name>A0A1H6FH07_9GAMM</name>
<evidence type="ECO:0000313" key="2">
    <source>
        <dbReference type="Proteomes" id="UP000236724"/>
    </source>
</evidence>
<sequence>MKPDTRMLLMYYSDLAVLRYYASLCFDDIDEDVRW</sequence>
<keyword evidence="2" id="KW-1185">Reference proteome</keyword>
<reference evidence="1 2" key="1">
    <citation type="submission" date="2016-10" db="EMBL/GenBank/DDBJ databases">
        <authorList>
            <person name="de Groot N.N."/>
        </authorList>
    </citation>
    <scope>NUCLEOTIDE SEQUENCE [LARGE SCALE GENOMIC DNA]</scope>
    <source>
        <strain evidence="1">MBHS1</strain>
    </source>
</reference>
<protein>
    <submittedName>
        <fullName evidence="1">Uncharacterized protein</fullName>
    </submittedName>
</protein>
<gene>
    <name evidence="1" type="ORF">MBHS_04206</name>
</gene>
<accession>A0A1H6FH07</accession>
<dbReference type="EMBL" id="FMSV02000548">
    <property type="protein sequence ID" value="SEH08315.1"/>
    <property type="molecule type" value="Genomic_DNA"/>
</dbReference>
<proteinExistence type="predicted"/>
<dbReference type="Proteomes" id="UP000236724">
    <property type="component" value="Unassembled WGS sequence"/>
</dbReference>
<dbReference type="AlphaFoldDB" id="A0A1H6FH07"/>
<organism evidence="1 2">
    <name type="scientific">Candidatus Venteria ishoeyi</name>
    <dbReference type="NCBI Taxonomy" id="1899563"/>
    <lineage>
        <taxon>Bacteria</taxon>
        <taxon>Pseudomonadati</taxon>
        <taxon>Pseudomonadota</taxon>
        <taxon>Gammaproteobacteria</taxon>
        <taxon>Thiotrichales</taxon>
        <taxon>Thiotrichaceae</taxon>
        <taxon>Venteria</taxon>
    </lineage>
</organism>
<evidence type="ECO:0000313" key="1">
    <source>
        <dbReference type="EMBL" id="SEH08315.1"/>
    </source>
</evidence>